<comment type="function">
    <text evidence="7">Monokine with inflammatory and chemokinetic properties. Binds to CCR1, CCR4 and CCR5. One of the major HIV-suppressive factors produced by CD8+ T-cells. Recombinant MIP-1-alpha induces a dose-dependent inhibition of different strains of HIV-1, HIV-2, and simian immunodeficiency virus (SIV).</text>
</comment>
<evidence type="ECO:0000256" key="8">
    <source>
        <dbReference type="ARBA" id="ARBA00046726"/>
    </source>
</evidence>
<feature type="transmembrane region" description="Helical" evidence="10">
    <location>
        <begin position="51"/>
        <end position="69"/>
    </location>
</feature>
<dbReference type="SUPFAM" id="SSF54117">
    <property type="entry name" value="Interleukin 8-like chemokines"/>
    <property type="match status" value="1"/>
</dbReference>
<dbReference type="Pfam" id="PF00048">
    <property type="entry name" value="IL8"/>
    <property type="match status" value="1"/>
</dbReference>
<dbReference type="PANTHER" id="PTHR12015:SF183">
    <property type="entry name" value="C-C MOTIF CHEMOKINE 3"/>
    <property type="match status" value="1"/>
</dbReference>
<evidence type="ECO:0000256" key="5">
    <source>
        <dbReference type="ARBA" id="ARBA00022729"/>
    </source>
</evidence>
<keyword evidence="10" id="KW-1133">Transmembrane helix</keyword>
<dbReference type="InterPro" id="IPR001811">
    <property type="entry name" value="Chemokine_IL8-like_dom"/>
</dbReference>
<keyword evidence="9" id="KW-0145">Chemotaxis</keyword>
<dbReference type="PROSITE" id="PS00472">
    <property type="entry name" value="SMALL_CYTOKINES_CC"/>
    <property type="match status" value="1"/>
</dbReference>
<evidence type="ECO:0000256" key="2">
    <source>
        <dbReference type="ARBA" id="ARBA00010868"/>
    </source>
</evidence>
<comment type="subunit">
    <text evidence="8">Self-associates. Also heterodimer of MIP-1-alpha(4-69) and MIP-1-beta(3-69). Interacts with CCR1.</text>
</comment>
<dbReference type="CDD" id="cd00272">
    <property type="entry name" value="Chemokine_CC"/>
    <property type="match status" value="1"/>
</dbReference>
<evidence type="ECO:0000313" key="13">
    <source>
        <dbReference type="Proteomes" id="UP000593565"/>
    </source>
</evidence>
<dbReference type="SMART" id="SM00199">
    <property type="entry name" value="SCY"/>
    <property type="match status" value="1"/>
</dbReference>
<sequence length="147" mass="16059">MCIKTTSGLSNGAQDSEISSGTHLLHQYSSVHQSFGLDSAKDLKQGSKMSACRLILLSALVVLLSAFTLTEGMRFTNTKNICCYSFHPRPLKAIMVTSYSKTSPQCTKQAVLFRTKKGKDVCAKPTDPWVKELIKILDIKSGNQGSL</sequence>
<evidence type="ECO:0000256" key="10">
    <source>
        <dbReference type="SAM" id="Phobius"/>
    </source>
</evidence>
<evidence type="ECO:0000256" key="1">
    <source>
        <dbReference type="ARBA" id="ARBA00004613"/>
    </source>
</evidence>
<feature type="domain" description="Chemokine interleukin-8-like" evidence="11">
    <location>
        <begin position="79"/>
        <end position="137"/>
    </location>
</feature>
<keyword evidence="4 9" id="KW-0964">Secreted</keyword>
<keyword evidence="5" id="KW-0732">Signal</keyword>
<accession>A0A7J6BJ41</accession>
<dbReference type="GO" id="GO:0006955">
    <property type="term" value="P:immune response"/>
    <property type="evidence" value="ECO:0007669"/>
    <property type="project" value="InterPro"/>
</dbReference>
<dbReference type="Proteomes" id="UP000593565">
    <property type="component" value="Unassembled WGS sequence"/>
</dbReference>
<dbReference type="InterPro" id="IPR036048">
    <property type="entry name" value="Interleukin_8-like_sf"/>
</dbReference>
<keyword evidence="3 9" id="KW-0202">Cytokine</keyword>
<evidence type="ECO:0000313" key="12">
    <source>
        <dbReference type="EMBL" id="KAF4094249.1"/>
    </source>
</evidence>
<evidence type="ECO:0000256" key="9">
    <source>
        <dbReference type="RuleBase" id="RU361150"/>
    </source>
</evidence>
<organism evidence="12 13">
    <name type="scientific">Ameiurus melas</name>
    <name type="common">Black bullhead</name>
    <name type="synonym">Silurus melas</name>
    <dbReference type="NCBI Taxonomy" id="219545"/>
    <lineage>
        <taxon>Eukaryota</taxon>
        <taxon>Metazoa</taxon>
        <taxon>Chordata</taxon>
        <taxon>Craniata</taxon>
        <taxon>Vertebrata</taxon>
        <taxon>Euteleostomi</taxon>
        <taxon>Actinopterygii</taxon>
        <taxon>Neopterygii</taxon>
        <taxon>Teleostei</taxon>
        <taxon>Ostariophysi</taxon>
        <taxon>Siluriformes</taxon>
        <taxon>Ictaluridae</taxon>
        <taxon>Ameiurus</taxon>
    </lineage>
</organism>
<gene>
    <name evidence="12" type="ORF">AMELA_G00011060</name>
</gene>
<keyword evidence="6" id="KW-1015">Disulfide bond</keyword>
<dbReference type="GO" id="GO:0005615">
    <property type="term" value="C:extracellular space"/>
    <property type="evidence" value="ECO:0007669"/>
    <property type="project" value="UniProtKB-KW"/>
</dbReference>
<dbReference type="AlphaFoldDB" id="A0A7J6BJ41"/>
<comment type="subcellular location">
    <subcellularLocation>
        <location evidence="1 9">Secreted</location>
    </subcellularLocation>
</comment>
<dbReference type="Gene3D" id="2.40.50.40">
    <property type="match status" value="1"/>
</dbReference>
<name>A0A7J6BJ41_AMEME</name>
<evidence type="ECO:0000256" key="6">
    <source>
        <dbReference type="ARBA" id="ARBA00023157"/>
    </source>
</evidence>
<dbReference type="EMBL" id="JAAGNN010000001">
    <property type="protein sequence ID" value="KAF4094249.1"/>
    <property type="molecule type" value="Genomic_DNA"/>
</dbReference>
<dbReference type="PANTHER" id="PTHR12015">
    <property type="entry name" value="SMALL INDUCIBLE CYTOKINE A"/>
    <property type="match status" value="1"/>
</dbReference>
<comment type="similarity">
    <text evidence="2 9">Belongs to the intercrine beta (chemokine CC) family.</text>
</comment>
<keyword evidence="10" id="KW-0812">Transmembrane</keyword>
<evidence type="ECO:0000256" key="3">
    <source>
        <dbReference type="ARBA" id="ARBA00022514"/>
    </source>
</evidence>
<evidence type="ECO:0000256" key="4">
    <source>
        <dbReference type="ARBA" id="ARBA00022525"/>
    </source>
</evidence>
<dbReference type="GO" id="GO:0008009">
    <property type="term" value="F:chemokine activity"/>
    <property type="evidence" value="ECO:0007669"/>
    <property type="project" value="InterPro"/>
</dbReference>
<evidence type="ECO:0000256" key="7">
    <source>
        <dbReference type="ARBA" id="ARBA00044740"/>
    </source>
</evidence>
<dbReference type="FunFam" id="2.40.50.40:FF:000002">
    <property type="entry name" value="C-C motif chemokine"/>
    <property type="match status" value="1"/>
</dbReference>
<protein>
    <recommendedName>
        <fullName evidence="9">C-C motif chemokine</fullName>
    </recommendedName>
</protein>
<dbReference type="InterPro" id="IPR039809">
    <property type="entry name" value="Chemokine_b/g/d"/>
</dbReference>
<keyword evidence="10" id="KW-0472">Membrane</keyword>
<evidence type="ECO:0000259" key="11">
    <source>
        <dbReference type="SMART" id="SM00199"/>
    </source>
</evidence>
<dbReference type="InterPro" id="IPR000827">
    <property type="entry name" value="Chemokine_CC_CS"/>
</dbReference>
<keyword evidence="13" id="KW-1185">Reference proteome</keyword>
<reference evidence="12 13" key="1">
    <citation type="submission" date="2020-02" db="EMBL/GenBank/DDBJ databases">
        <title>A chromosome-scale genome assembly of the black bullhead catfish (Ameiurus melas).</title>
        <authorList>
            <person name="Wen M."/>
            <person name="Zham M."/>
            <person name="Cabau C."/>
            <person name="Klopp C."/>
            <person name="Donnadieu C."/>
            <person name="Roques C."/>
            <person name="Bouchez O."/>
            <person name="Lampietro C."/>
            <person name="Jouanno E."/>
            <person name="Herpin A."/>
            <person name="Louis A."/>
            <person name="Berthelot C."/>
            <person name="Parey E."/>
            <person name="Roest-Crollius H."/>
            <person name="Braasch I."/>
            <person name="Postlethwait J."/>
            <person name="Robinson-Rechavi M."/>
            <person name="Echchiki A."/>
            <person name="Begum T."/>
            <person name="Montfort J."/>
            <person name="Schartl M."/>
            <person name="Bobe J."/>
            <person name="Guiguen Y."/>
        </authorList>
    </citation>
    <scope>NUCLEOTIDE SEQUENCE [LARGE SCALE GENOMIC DNA]</scope>
    <source>
        <strain evidence="12">M_S1</strain>
        <tissue evidence="12">Blood</tissue>
    </source>
</reference>
<comment type="caution">
    <text evidence="12">The sequence shown here is derived from an EMBL/GenBank/DDBJ whole genome shotgun (WGS) entry which is preliminary data.</text>
</comment>
<proteinExistence type="inferred from homology"/>